<feature type="chain" id="PRO_5010382977" description="Secreted protein" evidence="2">
    <location>
        <begin position="22"/>
        <end position="69"/>
    </location>
</feature>
<protein>
    <recommendedName>
        <fullName evidence="5">Secreted protein</fullName>
    </recommendedName>
</protein>
<feature type="region of interest" description="Disordered" evidence="1">
    <location>
        <begin position="46"/>
        <end position="69"/>
    </location>
</feature>
<keyword evidence="4" id="KW-1185">Reference proteome</keyword>
<evidence type="ECO:0000256" key="2">
    <source>
        <dbReference type="SAM" id="SignalP"/>
    </source>
</evidence>
<evidence type="ECO:0008006" key="5">
    <source>
        <dbReference type="Google" id="ProtNLM"/>
    </source>
</evidence>
<dbReference type="Proteomes" id="UP000179467">
    <property type="component" value="Unassembled WGS sequence"/>
</dbReference>
<keyword evidence="2" id="KW-0732">Signal</keyword>
<reference evidence="3 4" key="1">
    <citation type="submission" date="2016-09" db="EMBL/GenBank/DDBJ databases">
        <title>Metabolic pathway, cell adaptation mechanisms and a novel monoxygenase revealed through proteogenomic-transcription analysis of a Sphingomonas haloaromaticamans strain degrading the fungicide ortho-phenylphenol.</title>
        <authorList>
            <person name="Perruchon C."/>
            <person name="Papadopoulou E.S."/>
            <person name="Rousidou C."/>
            <person name="Vasileiadis S."/>
            <person name="Tanou G."/>
            <person name="Amoutzias G."/>
            <person name="Molassiotis A."/>
            <person name="Karpouzas D.G."/>
        </authorList>
    </citation>
    <scope>NUCLEOTIDE SEQUENCE [LARGE SCALE GENOMIC DNA]</scope>
    <source>
        <strain evidence="3 4">P3</strain>
    </source>
</reference>
<comment type="caution">
    <text evidence="3">The sequence shown here is derived from an EMBL/GenBank/DDBJ whole genome shotgun (WGS) entry which is preliminary data.</text>
</comment>
<dbReference type="RefSeq" id="WP_015459992.1">
    <property type="nucleotide sequence ID" value="NZ_MIPT01000001.1"/>
</dbReference>
<name>A0A1S1HBW5_9SPHN</name>
<organism evidence="3 4">
    <name type="scientific">Edaphosphingomonas haloaromaticamans</name>
    <dbReference type="NCBI Taxonomy" id="653954"/>
    <lineage>
        <taxon>Bacteria</taxon>
        <taxon>Pseudomonadati</taxon>
        <taxon>Pseudomonadota</taxon>
        <taxon>Alphaproteobacteria</taxon>
        <taxon>Sphingomonadales</taxon>
        <taxon>Rhizorhabdaceae</taxon>
        <taxon>Edaphosphingomonas</taxon>
    </lineage>
</organism>
<dbReference type="EMBL" id="MIPT01000001">
    <property type="protein sequence ID" value="OHT19578.1"/>
    <property type="molecule type" value="Genomic_DNA"/>
</dbReference>
<evidence type="ECO:0000256" key="1">
    <source>
        <dbReference type="SAM" id="MobiDB-lite"/>
    </source>
</evidence>
<evidence type="ECO:0000313" key="4">
    <source>
        <dbReference type="Proteomes" id="UP000179467"/>
    </source>
</evidence>
<evidence type="ECO:0000313" key="3">
    <source>
        <dbReference type="EMBL" id="OHT19578.1"/>
    </source>
</evidence>
<feature type="signal peptide" evidence="2">
    <location>
        <begin position="1"/>
        <end position="21"/>
    </location>
</feature>
<gene>
    <name evidence="3" type="ORF">BHE75_01565</name>
</gene>
<sequence length="69" mass="7099">MMRTKWMSMLAAIAAIGPLSACGRPSPDNAQVNTDPAATEIESVPADGLVAPANMAEDSESSQSSDNGY</sequence>
<dbReference type="AlphaFoldDB" id="A0A1S1HBW5"/>
<proteinExistence type="predicted"/>
<accession>A0A1S1HBW5</accession>